<dbReference type="AlphaFoldDB" id="A0A1M5FND2"/>
<gene>
    <name evidence="1" type="ORF">SAMN02746089_02781</name>
</gene>
<evidence type="ECO:0000313" key="1">
    <source>
        <dbReference type="EMBL" id="SHF92661.1"/>
    </source>
</evidence>
<organism evidence="1 2">
    <name type="scientific">Caldanaerobius fijiensis DSM 17918</name>
    <dbReference type="NCBI Taxonomy" id="1121256"/>
    <lineage>
        <taxon>Bacteria</taxon>
        <taxon>Bacillati</taxon>
        <taxon>Bacillota</taxon>
        <taxon>Clostridia</taxon>
        <taxon>Thermoanaerobacterales</taxon>
        <taxon>Thermoanaerobacteraceae</taxon>
        <taxon>Caldanaerobius</taxon>
    </lineage>
</organism>
<dbReference type="EMBL" id="FQVH01000070">
    <property type="protein sequence ID" value="SHF92661.1"/>
    <property type="molecule type" value="Genomic_DNA"/>
</dbReference>
<accession>A0A1M5FND2</accession>
<proteinExistence type="predicted"/>
<dbReference type="Proteomes" id="UP000184088">
    <property type="component" value="Unassembled WGS sequence"/>
</dbReference>
<evidence type="ECO:0000313" key="2">
    <source>
        <dbReference type="Proteomes" id="UP000184088"/>
    </source>
</evidence>
<keyword evidence="2" id="KW-1185">Reference proteome</keyword>
<protein>
    <submittedName>
        <fullName evidence="1">Uncharacterized protein</fullName>
    </submittedName>
</protein>
<sequence length="58" mass="6642">MKNSTAFRRCTRMITFQDIDSFTIYLSFSSLKLKKLSRTGIKVLESYKSLDSAAEEAL</sequence>
<name>A0A1M5FND2_9THEO</name>
<reference evidence="1 2" key="1">
    <citation type="submission" date="2016-11" db="EMBL/GenBank/DDBJ databases">
        <authorList>
            <person name="Jaros S."/>
            <person name="Januszkiewicz K."/>
            <person name="Wedrychowicz H."/>
        </authorList>
    </citation>
    <scope>NUCLEOTIDE SEQUENCE [LARGE SCALE GENOMIC DNA]</scope>
    <source>
        <strain evidence="1 2">DSM 17918</strain>
    </source>
</reference>